<dbReference type="PIRSF" id="PIRSF006431">
    <property type="entry name" value="Pept_S33"/>
    <property type="match status" value="1"/>
</dbReference>
<evidence type="ECO:0000259" key="13">
    <source>
        <dbReference type="Pfam" id="PF00561"/>
    </source>
</evidence>
<organism evidence="14 15">
    <name type="scientific">Legionella dresdenensis</name>
    <dbReference type="NCBI Taxonomy" id="450200"/>
    <lineage>
        <taxon>Bacteria</taxon>
        <taxon>Pseudomonadati</taxon>
        <taxon>Pseudomonadota</taxon>
        <taxon>Gammaproteobacteria</taxon>
        <taxon>Legionellales</taxon>
        <taxon>Legionellaceae</taxon>
        <taxon>Legionella</taxon>
    </lineage>
</organism>
<dbReference type="NCBIfam" id="TIGR01249">
    <property type="entry name" value="pro_imino_pep_1"/>
    <property type="match status" value="1"/>
</dbReference>
<dbReference type="EC" id="3.4.11.5" evidence="4 11"/>
<evidence type="ECO:0000256" key="8">
    <source>
        <dbReference type="ARBA" id="ARBA00022670"/>
    </source>
</evidence>
<dbReference type="Gene3D" id="3.40.50.1820">
    <property type="entry name" value="alpha/beta hydrolase"/>
    <property type="match status" value="1"/>
</dbReference>
<dbReference type="EMBL" id="JBHSAB010000031">
    <property type="protein sequence ID" value="MFC3909886.1"/>
    <property type="molecule type" value="Genomic_DNA"/>
</dbReference>
<evidence type="ECO:0000256" key="11">
    <source>
        <dbReference type="PIRNR" id="PIRNR006431"/>
    </source>
</evidence>
<gene>
    <name evidence="14" type="primary">pip</name>
    <name evidence="14" type="ORF">ACFORL_12480</name>
</gene>
<keyword evidence="15" id="KW-1185">Reference proteome</keyword>
<protein>
    <recommendedName>
        <fullName evidence="5 11">Proline iminopeptidase</fullName>
        <shortName evidence="11">PIP</shortName>
        <ecNumber evidence="4 11">3.4.11.5</ecNumber>
    </recommendedName>
    <alternativeName>
        <fullName evidence="10 11">Prolyl aminopeptidase</fullName>
    </alternativeName>
</protein>
<dbReference type="RefSeq" id="WP_382344540.1">
    <property type="nucleotide sequence ID" value="NZ_JBHSAB010000031.1"/>
</dbReference>
<evidence type="ECO:0000256" key="10">
    <source>
        <dbReference type="ARBA" id="ARBA00029605"/>
    </source>
</evidence>
<evidence type="ECO:0000256" key="3">
    <source>
        <dbReference type="ARBA" id="ARBA00010088"/>
    </source>
</evidence>
<comment type="similarity">
    <text evidence="3 11 12">Belongs to the peptidase S33 family.</text>
</comment>
<evidence type="ECO:0000313" key="15">
    <source>
        <dbReference type="Proteomes" id="UP001595758"/>
    </source>
</evidence>
<dbReference type="PANTHER" id="PTHR43722:SF1">
    <property type="entry name" value="PROLINE IMINOPEPTIDASE"/>
    <property type="match status" value="1"/>
</dbReference>
<reference evidence="15" key="1">
    <citation type="journal article" date="2019" name="Int. J. Syst. Evol. Microbiol.">
        <title>The Global Catalogue of Microorganisms (GCM) 10K type strain sequencing project: providing services to taxonomists for standard genome sequencing and annotation.</title>
        <authorList>
            <consortium name="The Broad Institute Genomics Platform"/>
            <consortium name="The Broad Institute Genome Sequencing Center for Infectious Disease"/>
            <person name="Wu L."/>
            <person name="Ma J."/>
        </authorList>
    </citation>
    <scope>NUCLEOTIDE SEQUENCE [LARGE SCALE GENOMIC DNA]</scope>
    <source>
        <strain evidence="15">CCUG 59858</strain>
    </source>
</reference>
<dbReference type="PANTHER" id="PTHR43722">
    <property type="entry name" value="PROLINE IMINOPEPTIDASE"/>
    <property type="match status" value="1"/>
</dbReference>
<sequence>MHTLYPAIKPYKTHELPVGDRHILYIEETGNPDGLPVIVLHAGPGADSECYLRRFFDPQIYRIVIFDQRGCGHSTPHAEIRENDTNLLLEDIDTIREYLGIERFVLSGGGWGALLALLYAERYPQQILCLLLHRIFLGRQKDIAWFYQNGASLVYPDYWQEFASIVPANRQNHIPQYYAECLQGQNELARMAAAKSWALWQARCSSLQPHQNVIDLYSDPHFALALAKIESWYINNHYFIEENQVLNNSNKIRHIPAYLVHGRYDMICPLAGAWDLHQSLPASQLIIVRDAGHSDREAGMIDALITASNEIGKHNLDAC</sequence>
<comment type="catalytic activity">
    <reaction evidence="1 11 12">
        <text>Release of N-terminal proline from a peptide.</text>
        <dbReference type="EC" id="3.4.11.5"/>
    </reaction>
</comment>
<comment type="caution">
    <text evidence="14">The sequence shown here is derived from an EMBL/GenBank/DDBJ whole genome shotgun (WGS) entry which is preliminary data.</text>
</comment>
<keyword evidence="6 11" id="KW-0031">Aminopeptidase</keyword>
<dbReference type="InterPro" id="IPR029058">
    <property type="entry name" value="AB_hydrolase_fold"/>
</dbReference>
<dbReference type="InterPro" id="IPR005944">
    <property type="entry name" value="Pro_iminopeptidase"/>
</dbReference>
<dbReference type="Pfam" id="PF00561">
    <property type="entry name" value="Abhydrolase_1"/>
    <property type="match status" value="1"/>
</dbReference>
<name>A0ABV8CIJ8_9GAMM</name>
<evidence type="ECO:0000256" key="2">
    <source>
        <dbReference type="ARBA" id="ARBA00004496"/>
    </source>
</evidence>
<accession>A0ABV8CIJ8</accession>
<evidence type="ECO:0000256" key="1">
    <source>
        <dbReference type="ARBA" id="ARBA00001585"/>
    </source>
</evidence>
<keyword evidence="7 11" id="KW-0963">Cytoplasm</keyword>
<evidence type="ECO:0000256" key="7">
    <source>
        <dbReference type="ARBA" id="ARBA00022490"/>
    </source>
</evidence>
<evidence type="ECO:0000256" key="9">
    <source>
        <dbReference type="ARBA" id="ARBA00022801"/>
    </source>
</evidence>
<evidence type="ECO:0000256" key="5">
    <source>
        <dbReference type="ARBA" id="ARBA00021843"/>
    </source>
</evidence>
<evidence type="ECO:0000256" key="6">
    <source>
        <dbReference type="ARBA" id="ARBA00022438"/>
    </source>
</evidence>
<proteinExistence type="inferred from homology"/>
<keyword evidence="9 11" id="KW-0378">Hydrolase</keyword>
<feature type="domain" description="AB hydrolase-1" evidence="13">
    <location>
        <begin position="36"/>
        <end position="294"/>
    </location>
</feature>
<evidence type="ECO:0000313" key="14">
    <source>
        <dbReference type="EMBL" id="MFC3909886.1"/>
    </source>
</evidence>
<comment type="subcellular location">
    <subcellularLocation>
        <location evidence="2 11">Cytoplasm</location>
    </subcellularLocation>
</comment>
<keyword evidence="8 11" id="KW-0645">Protease</keyword>
<evidence type="ECO:0000256" key="12">
    <source>
        <dbReference type="RuleBase" id="RU003421"/>
    </source>
</evidence>
<dbReference type="InterPro" id="IPR000073">
    <property type="entry name" value="AB_hydrolase_1"/>
</dbReference>
<dbReference type="SUPFAM" id="SSF53474">
    <property type="entry name" value="alpha/beta-Hydrolases"/>
    <property type="match status" value="1"/>
</dbReference>
<dbReference type="InterPro" id="IPR002410">
    <property type="entry name" value="Peptidase_S33"/>
</dbReference>
<evidence type="ECO:0000256" key="4">
    <source>
        <dbReference type="ARBA" id="ARBA00012568"/>
    </source>
</evidence>
<dbReference type="GO" id="GO:0004177">
    <property type="term" value="F:aminopeptidase activity"/>
    <property type="evidence" value="ECO:0007669"/>
    <property type="project" value="UniProtKB-KW"/>
</dbReference>
<dbReference type="Proteomes" id="UP001595758">
    <property type="component" value="Unassembled WGS sequence"/>
</dbReference>
<dbReference type="PRINTS" id="PR00793">
    <property type="entry name" value="PROAMNOPTASE"/>
</dbReference>